<protein>
    <recommendedName>
        <fullName evidence="3">Elongation factor methyltransferase 6</fullName>
    </recommendedName>
</protein>
<dbReference type="AlphaFoldDB" id="A0A0C9VPH8"/>
<keyword evidence="2" id="KW-1185">Reference proteome</keyword>
<dbReference type="OrthoDB" id="194386at2759"/>
<dbReference type="Pfam" id="PF10294">
    <property type="entry name" value="Methyltransf_16"/>
    <property type="match status" value="2"/>
</dbReference>
<organism evidence="1 2">
    <name type="scientific">Sphaerobolus stellatus (strain SS14)</name>
    <dbReference type="NCBI Taxonomy" id="990650"/>
    <lineage>
        <taxon>Eukaryota</taxon>
        <taxon>Fungi</taxon>
        <taxon>Dikarya</taxon>
        <taxon>Basidiomycota</taxon>
        <taxon>Agaricomycotina</taxon>
        <taxon>Agaricomycetes</taxon>
        <taxon>Phallomycetidae</taxon>
        <taxon>Geastrales</taxon>
        <taxon>Sphaerobolaceae</taxon>
        <taxon>Sphaerobolus</taxon>
    </lineage>
</organism>
<accession>A0A0C9VPH8</accession>
<gene>
    <name evidence="1" type="ORF">M422DRAFT_168748</name>
</gene>
<dbReference type="GO" id="GO:0005737">
    <property type="term" value="C:cytoplasm"/>
    <property type="evidence" value="ECO:0007669"/>
    <property type="project" value="TreeGrafter"/>
</dbReference>
<dbReference type="EMBL" id="KN837119">
    <property type="protein sequence ID" value="KIJ44022.1"/>
    <property type="molecule type" value="Genomic_DNA"/>
</dbReference>
<dbReference type="Gene3D" id="3.40.50.150">
    <property type="entry name" value="Vaccinia Virus protein VP39"/>
    <property type="match status" value="1"/>
</dbReference>
<dbReference type="GO" id="GO:0005634">
    <property type="term" value="C:nucleus"/>
    <property type="evidence" value="ECO:0007669"/>
    <property type="project" value="TreeGrafter"/>
</dbReference>
<evidence type="ECO:0008006" key="3">
    <source>
        <dbReference type="Google" id="ProtNLM"/>
    </source>
</evidence>
<dbReference type="PANTHER" id="PTHR14614">
    <property type="entry name" value="HEPATOCELLULAR CARCINOMA-ASSOCIATED ANTIGEN"/>
    <property type="match status" value="1"/>
</dbReference>
<evidence type="ECO:0000313" key="1">
    <source>
        <dbReference type="EMBL" id="KIJ44022.1"/>
    </source>
</evidence>
<dbReference type="HOGENOM" id="CLU_089365_0_0_1"/>
<reference evidence="1 2" key="1">
    <citation type="submission" date="2014-06" db="EMBL/GenBank/DDBJ databases">
        <title>Evolutionary Origins and Diversification of the Mycorrhizal Mutualists.</title>
        <authorList>
            <consortium name="DOE Joint Genome Institute"/>
            <consortium name="Mycorrhizal Genomics Consortium"/>
            <person name="Kohler A."/>
            <person name="Kuo A."/>
            <person name="Nagy L.G."/>
            <person name="Floudas D."/>
            <person name="Copeland A."/>
            <person name="Barry K.W."/>
            <person name="Cichocki N."/>
            <person name="Veneault-Fourrey C."/>
            <person name="LaButti K."/>
            <person name="Lindquist E.A."/>
            <person name="Lipzen A."/>
            <person name="Lundell T."/>
            <person name="Morin E."/>
            <person name="Murat C."/>
            <person name="Riley R."/>
            <person name="Ohm R."/>
            <person name="Sun H."/>
            <person name="Tunlid A."/>
            <person name="Henrissat B."/>
            <person name="Grigoriev I.V."/>
            <person name="Hibbett D.S."/>
            <person name="Martin F."/>
        </authorList>
    </citation>
    <scope>NUCLEOTIDE SEQUENCE [LARGE SCALE GENOMIC DNA]</scope>
    <source>
        <strain evidence="1 2">SS14</strain>
    </source>
</reference>
<dbReference type="Proteomes" id="UP000054279">
    <property type="component" value="Unassembled WGS sequence"/>
</dbReference>
<sequence length="277" mass="30802">MQPAHFTKHVPLLQLPFLESQFSLTQLDNGKHNGTAVWLGGQTLALSLPFLLATKAKSKGDRPKRAIELGSGTGFTALALCSLGWDVLATDTRHVISAVLQTNIDRNRGNLPFGSGIIQVRELDWTVDPENWTWSHPSVVASQDTQPTSHSGEELLGPHFDLVLTADTVYIPELLTPLLRSLNAICRISSCPVYLALERRDSRLVDDAFRQADDTWSFSLQRIPNKKISKALLKARCKWEKSEWEGVEIWKFVLQSASEPDQADVSTSDTPSTKFLL</sequence>
<dbReference type="SUPFAM" id="SSF53335">
    <property type="entry name" value="S-adenosyl-L-methionine-dependent methyltransferases"/>
    <property type="match status" value="1"/>
</dbReference>
<dbReference type="GO" id="GO:0008757">
    <property type="term" value="F:S-adenosylmethionine-dependent methyltransferase activity"/>
    <property type="evidence" value="ECO:0007669"/>
    <property type="project" value="UniProtKB-ARBA"/>
</dbReference>
<dbReference type="InterPro" id="IPR019410">
    <property type="entry name" value="Methyltransf_16"/>
</dbReference>
<name>A0A0C9VPH8_SPHS4</name>
<evidence type="ECO:0000313" key="2">
    <source>
        <dbReference type="Proteomes" id="UP000054279"/>
    </source>
</evidence>
<dbReference type="PANTHER" id="PTHR14614:SF162">
    <property type="entry name" value="EXPRESSED PROTEIN"/>
    <property type="match status" value="1"/>
</dbReference>
<dbReference type="InterPro" id="IPR029063">
    <property type="entry name" value="SAM-dependent_MTases_sf"/>
</dbReference>
<proteinExistence type="predicted"/>